<organism evidence="2 3">
    <name type="scientific">Filimonas lacunae</name>
    <dbReference type="NCBI Taxonomy" id="477680"/>
    <lineage>
        <taxon>Bacteria</taxon>
        <taxon>Pseudomonadati</taxon>
        <taxon>Bacteroidota</taxon>
        <taxon>Chitinophagia</taxon>
        <taxon>Chitinophagales</taxon>
        <taxon>Chitinophagaceae</taxon>
        <taxon>Filimonas</taxon>
    </lineage>
</organism>
<dbReference type="AlphaFoldDB" id="A0A173MR70"/>
<keyword evidence="1" id="KW-0812">Transmembrane</keyword>
<dbReference type="RefSeq" id="WP_076379855.1">
    <property type="nucleotide sequence ID" value="NZ_AP017422.1"/>
</dbReference>
<evidence type="ECO:0000256" key="1">
    <source>
        <dbReference type="SAM" id="Phobius"/>
    </source>
</evidence>
<evidence type="ECO:0000313" key="3">
    <source>
        <dbReference type="Proteomes" id="UP000186917"/>
    </source>
</evidence>
<accession>A0A173MR70</accession>
<dbReference type="Pfam" id="PF06996">
    <property type="entry name" value="T6SS_TssG"/>
    <property type="match status" value="1"/>
</dbReference>
<dbReference type="KEGG" id="fln:FLA_6235"/>
<keyword evidence="1" id="KW-1133">Transmembrane helix</keyword>
<dbReference type="STRING" id="477680.SAMN05421788_104455"/>
<proteinExistence type="predicted"/>
<keyword evidence="1" id="KW-0472">Membrane</keyword>
<protein>
    <submittedName>
        <fullName evidence="2">Type VI secretion, VasB, ImpH, VC_A0111</fullName>
    </submittedName>
</protein>
<keyword evidence="3" id="KW-1185">Reference proteome</keyword>
<name>A0A173MR70_9BACT</name>
<feature type="transmembrane region" description="Helical" evidence="1">
    <location>
        <begin position="161"/>
        <end position="183"/>
    </location>
</feature>
<dbReference type="Proteomes" id="UP000186917">
    <property type="component" value="Unassembled WGS sequence"/>
</dbReference>
<gene>
    <name evidence="2" type="ORF">SAMN05421788_104455</name>
</gene>
<evidence type="ECO:0000313" key="2">
    <source>
        <dbReference type="EMBL" id="SIT18604.1"/>
    </source>
</evidence>
<reference evidence="3" key="1">
    <citation type="submission" date="2017-01" db="EMBL/GenBank/DDBJ databases">
        <authorList>
            <person name="Varghese N."/>
            <person name="Submissions S."/>
        </authorList>
    </citation>
    <scope>NUCLEOTIDE SEQUENCE [LARGE SCALE GENOMIC DNA]</scope>
    <source>
        <strain evidence="3">DSM 21054</strain>
    </source>
</reference>
<dbReference type="InterPro" id="IPR010732">
    <property type="entry name" value="T6SS_TssG-like"/>
</dbReference>
<sequence>METKDRLQQLLAQLQQSNVDIKAEIVLWQAITAGVQRGELVVKNSRFFEREYARDIASCNIVEDDWYRCYMEVQLTRPGFYDMLPESLFFQPGTNDFHRRMGAAEMAAQYQQHKQKERELRLFFQPFENEVFHQQLMLEKEEVALLDALNNKALNRFLVHFWNLPVQLPIALAASFILLMPYAHHINGNIAFMQQCLELLLNERVAVVVKNARETQAAANLQAGLGQQNLGDSMICGNSFYEDYPVLQYTIGPLQHSPVTGYVKGGLQYLLLETFNRFFAPVEADIIIDVEVEREAAVMRFTEEEQPVLGYSSVL</sequence>
<dbReference type="EMBL" id="FTOR01000004">
    <property type="protein sequence ID" value="SIT18604.1"/>
    <property type="molecule type" value="Genomic_DNA"/>
</dbReference>